<dbReference type="RefSeq" id="WP_106240814.1">
    <property type="nucleotide sequence ID" value="NZ_PVZC01000001.1"/>
</dbReference>
<dbReference type="PANTHER" id="PTHR35525">
    <property type="entry name" value="BLL6575 PROTEIN"/>
    <property type="match status" value="1"/>
</dbReference>
<name>A0A2T0QFN0_9ACTN</name>
<feature type="domain" description="Zinc finger CGNR" evidence="1">
    <location>
        <begin position="132"/>
        <end position="175"/>
    </location>
</feature>
<dbReference type="InterPro" id="IPR010852">
    <property type="entry name" value="ABATE"/>
</dbReference>
<evidence type="ECO:0000313" key="3">
    <source>
        <dbReference type="Proteomes" id="UP000237846"/>
    </source>
</evidence>
<proteinExistence type="predicted"/>
<dbReference type="OrthoDB" id="3211108at2"/>
<reference evidence="2 3" key="1">
    <citation type="submission" date="2018-03" db="EMBL/GenBank/DDBJ databases">
        <title>Genomic Encyclopedia of Archaeal and Bacterial Type Strains, Phase II (KMG-II): from individual species to whole genera.</title>
        <authorList>
            <person name="Goeker M."/>
        </authorList>
    </citation>
    <scope>NUCLEOTIDE SEQUENCE [LARGE SCALE GENOMIC DNA]</scope>
    <source>
        <strain evidence="2 3">DSM 45601</strain>
    </source>
</reference>
<evidence type="ECO:0000313" key="2">
    <source>
        <dbReference type="EMBL" id="PRY02722.1"/>
    </source>
</evidence>
<sequence>MVYDREPAPDPLAPVERFCNTVNRLTGDDALAELAGARAWLRERAGVGGGLDESGRAELVRFRETLRDHLAGGSERAAAELSARAAAVLGPPRWRAGGGAELPVTASAGPDLLAGRLLAVLAAEELAGRRARLKVCRAQECRWVFYDRSPGNNSVWCSMAICGARHKMRAYRSRRRAADGG</sequence>
<dbReference type="EMBL" id="PVZC01000001">
    <property type="protein sequence ID" value="PRY02722.1"/>
    <property type="molecule type" value="Genomic_DNA"/>
</dbReference>
<dbReference type="Gene3D" id="1.10.3300.10">
    <property type="entry name" value="Jann2411-like domain"/>
    <property type="match status" value="1"/>
</dbReference>
<gene>
    <name evidence="2" type="ORF">CLV72_1011325</name>
</gene>
<dbReference type="Pfam" id="PF11706">
    <property type="entry name" value="zf-CGNR"/>
    <property type="match status" value="1"/>
</dbReference>
<dbReference type="InterPro" id="IPR021005">
    <property type="entry name" value="Znf_CGNR"/>
</dbReference>
<protein>
    <submittedName>
        <fullName evidence="2">Putative stress-induced transcription regulator</fullName>
    </submittedName>
</protein>
<dbReference type="Proteomes" id="UP000237846">
    <property type="component" value="Unassembled WGS sequence"/>
</dbReference>
<keyword evidence="3" id="KW-1185">Reference proteome</keyword>
<organism evidence="2 3">
    <name type="scientific">Allonocardiopsis opalescens</name>
    <dbReference type="NCBI Taxonomy" id="1144618"/>
    <lineage>
        <taxon>Bacteria</taxon>
        <taxon>Bacillati</taxon>
        <taxon>Actinomycetota</taxon>
        <taxon>Actinomycetes</taxon>
        <taxon>Streptosporangiales</taxon>
        <taxon>Allonocardiopsis</taxon>
    </lineage>
</organism>
<comment type="caution">
    <text evidence="2">The sequence shown here is derived from an EMBL/GenBank/DDBJ whole genome shotgun (WGS) entry which is preliminary data.</text>
</comment>
<dbReference type="InterPro" id="IPR023286">
    <property type="entry name" value="ABATE_dom_sf"/>
</dbReference>
<evidence type="ECO:0000259" key="1">
    <source>
        <dbReference type="Pfam" id="PF11706"/>
    </source>
</evidence>
<dbReference type="PANTHER" id="PTHR35525:SF3">
    <property type="entry name" value="BLL6575 PROTEIN"/>
    <property type="match status" value="1"/>
</dbReference>
<accession>A0A2T0QFN0</accession>
<dbReference type="SUPFAM" id="SSF160904">
    <property type="entry name" value="Jann2411-like"/>
    <property type="match status" value="1"/>
</dbReference>
<dbReference type="AlphaFoldDB" id="A0A2T0QFN0"/>